<dbReference type="EMBL" id="SNRW01038720">
    <property type="protein sequence ID" value="KAA6353115.1"/>
    <property type="molecule type" value="Genomic_DNA"/>
</dbReference>
<feature type="region of interest" description="Disordered" evidence="1">
    <location>
        <begin position="1"/>
        <end position="38"/>
    </location>
</feature>
<protein>
    <submittedName>
        <fullName evidence="2">Uncharacterized protein</fullName>
    </submittedName>
</protein>
<organism evidence="2 3">
    <name type="scientific">Streblomastix strix</name>
    <dbReference type="NCBI Taxonomy" id="222440"/>
    <lineage>
        <taxon>Eukaryota</taxon>
        <taxon>Metamonada</taxon>
        <taxon>Preaxostyla</taxon>
        <taxon>Oxymonadida</taxon>
        <taxon>Streblomastigidae</taxon>
        <taxon>Streblomastix</taxon>
    </lineage>
</organism>
<dbReference type="AlphaFoldDB" id="A0A5J4T6W4"/>
<feature type="compositionally biased region" description="Basic and acidic residues" evidence="1">
    <location>
        <begin position="122"/>
        <end position="133"/>
    </location>
</feature>
<feature type="non-terminal residue" evidence="2">
    <location>
        <position position="140"/>
    </location>
</feature>
<proteinExistence type="predicted"/>
<evidence type="ECO:0000313" key="3">
    <source>
        <dbReference type="Proteomes" id="UP000324800"/>
    </source>
</evidence>
<comment type="caution">
    <text evidence="2">The sequence shown here is derived from an EMBL/GenBank/DDBJ whole genome shotgun (WGS) entry which is preliminary data.</text>
</comment>
<feature type="region of interest" description="Disordered" evidence="1">
    <location>
        <begin position="98"/>
        <end position="140"/>
    </location>
</feature>
<sequence>MADPHQNQFQEKANIPFTSVGTAGLSDTKNDFEQQTQDSGILGLQQLSSQRNFNEQNEQQQNTISSNINKNFVVDVQRYMSKDIGHINDQSAEIARIAKEGASARTPQYFHRNASGTPPQERTNKSLSEDQKQSSDLFAV</sequence>
<gene>
    <name evidence="2" type="ORF">EZS28_051359</name>
</gene>
<reference evidence="2 3" key="1">
    <citation type="submission" date="2019-03" db="EMBL/GenBank/DDBJ databases">
        <title>Single cell metagenomics reveals metabolic interactions within the superorganism composed of flagellate Streblomastix strix and complex community of Bacteroidetes bacteria on its surface.</title>
        <authorList>
            <person name="Treitli S.C."/>
            <person name="Kolisko M."/>
            <person name="Husnik F."/>
            <person name="Keeling P."/>
            <person name="Hampl V."/>
        </authorList>
    </citation>
    <scope>NUCLEOTIDE SEQUENCE [LARGE SCALE GENOMIC DNA]</scope>
    <source>
        <strain evidence="2">ST1C</strain>
    </source>
</reference>
<name>A0A5J4T6W4_9EUKA</name>
<evidence type="ECO:0000313" key="2">
    <source>
        <dbReference type="EMBL" id="KAA6353115.1"/>
    </source>
</evidence>
<accession>A0A5J4T6W4</accession>
<dbReference type="Proteomes" id="UP000324800">
    <property type="component" value="Unassembled WGS sequence"/>
</dbReference>
<evidence type="ECO:0000256" key="1">
    <source>
        <dbReference type="SAM" id="MobiDB-lite"/>
    </source>
</evidence>